<dbReference type="NCBIfam" id="NF006990">
    <property type="entry name" value="PRK09455.1"/>
    <property type="match status" value="1"/>
</dbReference>
<comment type="caution">
    <text evidence="8">The sequence shown here is derived from an EMBL/GenBank/DDBJ whole genome shotgun (WGS) entry which is preliminary data.</text>
</comment>
<dbReference type="PANTHER" id="PTHR38782">
    <property type="match status" value="1"/>
</dbReference>
<dbReference type="Pfam" id="PF03888">
    <property type="entry name" value="MucB_RseB"/>
    <property type="match status" value="1"/>
</dbReference>
<proteinExistence type="inferred from homology"/>
<dbReference type="PIRSF" id="PIRSF005427">
    <property type="entry name" value="RseB"/>
    <property type="match status" value="1"/>
</dbReference>
<evidence type="ECO:0000256" key="2">
    <source>
        <dbReference type="ARBA" id="ARBA00008150"/>
    </source>
</evidence>
<gene>
    <name evidence="8" type="primary">rseB</name>
    <name evidence="8" type="ORF">ERS137959_01980</name>
</gene>
<dbReference type="Gene3D" id="3.30.200.100">
    <property type="entry name" value="MucB/RseB, C-terminal domain"/>
    <property type="match status" value="1"/>
</dbReference>
<keyword evidence="9" id="KW-1185">Reference proteome</keyword>
<comment type="similarity">
    <text evidence="2">Belongs to the RseB family.</text>
</comment>
<evidence type="ECO:0000313" key="8">
    <source>
        <dbReference type="EMBL" id="CND71034.1"/>
    </source>
</evidence>
<reference evidence="8 9" key="1">
    <citation type="submission" date="2015-03" db="EMBL/GenBank/DDBJ databases">
        <authorList>
            <consortium name="Pathogen Informatics"/>
            <person name="Murphy D."/>
        </authorList>
    </citation>
    <scope>NUCLEOTIDE SEQUENCE [LARGE SCALE GENOMIC DNA]</scope>
    <source>
        <strain evidence="8 9">IP05342</strain>
    </source>
</reference>
<evidence type="ECO:0000256" key="3">
    <source>
        <dbReference type="ARBA" id="ARBA00022729"/>
    </source>
</evidence>
<dbReference type="CDD" id="cd16327">
    <property type="entry name" value="RseB"/>
    <property type="match status" value="1"/>
</dbReference>
<name>A0ABP1Y5M8_YEREN</name>
<dbReference type="Proteomes" id="UP000041601">
    <property type="component" value="Unassembled WGS sequence"/>
</dbReference>
<evidence type="ECO:0000259" key="7">
    <source>
        <dbReference type="Pfam" id="PF17188"/>
    </source>
</evidence>
<accession>A0ABP1Y5M8</accession>
<evidence type="ECO:0000256" key="5">
    <source>
        <dbReference type="SAM" id="SignalP"/>
    </source>
</evidence>
<keyword evidence="4" id="KW-0574">Periplasm</keyword>
<organism evidence="8 9">
    <name type="scientific">Yersinia enterocolitica</name>
    <dbReference type="NCBI Taxonomy" id="630"/>
    <lineage>
        <taxon>Bacteria</taxon>
        <taxon>Pseudomonadati</taxon>
        <taxon>Pseudomonadota</taxon>
        <taxon>Gammaproteobacteria</taxon>
        <taxon>Enterobacterales</taxon>
        <taxon>Yersiniaceae</taxon>
        <taxon>Yersinia</taxon>
    </lineage>
</organism>
<dbReference type="PANTHER" id="PTHR38782:SF1">
    <property type="entry name" value="SIGMA-E FACTOR REGULATORY PROTEIN RSEB"/>
    <property type="match status" value="1"/>
</dbReference>
<protein>
    <submittedName>
        <fullName evidence="8">Periplasmic negative regulator of sigmaE</fullName>
    </submittedName>
</protein>
<dbReference type="InterPro" id="IPR005588">
    <property type="entry name" value="MucB_RseB"/>
</dbReference>
<feature type="domain" description="MucB/RseB N-terminal" evidence="6">
    <location>
        <begin position="28"/>
        <end position="196"/>
    </location>
</feature>
<keyword evidence="3 5" id="KW-0732">Signal</keyword>
<dbReference type="InterPro" id="IPR038484">
    <property type="entry name" value="MucB/RseB_C_sf"/>
</dbReference>
<sequence>MKQLWFSVCLMTGSLFMPTIAAAETAPIAMLQDMSAASQSLNYELSYINVNKQGIDSLRYRHAILDKKTLAQLLRMDGPRTEIIQRGDEISYFEPGFDSFTLGGEHIVDALPSVVFPDFEKLSKYYNYIALGRARIADRPCQVIRVVARDSTRYSYIIWMDETTKLPMRVDLLDRDGETLEQFRVISFAVGEPIQEILRGVLKLSLPPLLALPAKNKVDFAWAPRWLPEGVTEVSRSRRTLPNMDTPTESRLYSDGLFSFSVNVNPDGKDAPSEQSLRQGRRTVHTEARNNVEITVVGELPLQQLSVLPIVSFWSLQNDEGMGNCYLMAKWGSTFTL</sequence>
<evidence type="ECO:0000313" key="9">
    <source>
        <dbReference type="Proteomes" id="UP000041601"/>
    </source>
</evidence>
<comment type="subcellular location">
    <subcellularLocation>
        <location evidence="1">Periplasm</location>
    </subcellularLocation>
</comment>
<evidence type="ECO:0000259" key="6">
    <source>
        <dbReference type="Pfam" id="PF03888"/>
    </source>
</evidence>
<dbReference type="EMBL" id="CPXJ01000020">
    <property type="protein sequence ID" value="CND71034.1"/>
    <property type="molecule type" value="Genomic_DNA"/>
</dbReference>
<dbReference type="Pfam" id="PF17188">
    <property type="entry name" value="MucB_RseB_C"/>
    <property type="match status" value="1"/>
</dbReference>
<dbReference type="Gene3D" id="2.50.20.10">
    <property type="entry name" value="Lipoprotein localisation LolA/LolB/LppX"/>
    <property type="match status" value="1"/>
</dbReference>
<feature type="domain" description="MucB/RseB C-terminal" evidence="7">
    <location>
        <begin position="219"/>
        <end position="305"/>
    </location>
</feature>
<dbReference type="InterPro" id="IPR033436">
    <property type="entry name" value="MucB/RseB_C"/>
</dbReference>
<feature type="chain" id="PRO_5045593505" evidence="5">
    <location>
        <begin position="22"/>
        <end position="337"/>
    </location>
</feature>
<evidence type="ECO:0000256" key="1">
    <source>
        <dbReference type="ARBA" id="ARBA00004418"/>
    </source>
</evidence>
<evidence type="ECO:0000256" key="4">
    <source>
        <dbReference type="ARBA" id="ARBA00022764"/>
    </source>
</evidence>
<dbReference type="InterPro" id="IPR033434">
    <property type="entry name" value="MucB/RseB_N"/>
</dbReference>
<feature type="signal peptide" evidence="5">
    <location>
        <begin position="1"/>
        <end position="21"/>
    </location>
</feature>